<evidence type="ECO:0000256" key="1">
    <source>
        <dbReference type="SAM" id="SignalP"/>
    </source>
</evidence>
<dbReference type="InterPro" id="IPR036249">
    <property type="entry name" value="Thioredoxin-like_sf"/>
</dbReference>
<reference evidence="3" key="1">
    <citation type="journal article" date="2015" name="Genome Announc.">
        <title>Draft Genome Sequence of Bacteroidales Strain TBC1, a Novel Isolate from a Methanogenic Wastewater Treatment System.</title>
        <authorList>
            <person name="Tourlousse D.M."/>
            <person name="Matsuura N."/>
            <person name="Sun L."/>
            <person name="Toyonaga M."/>
            <person name="Kuroda K."/>
            <person name="Ohashi A."/>
            <person name="Cruz R."/>
            <person name="Yamaguchi T."/>
            <person name="Sekiguchi Y."/>
        </authorList>
    </citation>
    <scope>NUCLEOTIDE SEQUENCE [LARGE SCALE GENOMIC DNA]</scope>
    <source>
        <strain evidence="3">TBC1</strain>
    </source>
</reference>
<dbReference type="AlphaFoldDB" id="A0A0S7BSC0"/>
<keyword evidence="4" id="KW-1185">Reference proteome</keyword>
<dbReference type="GO" id="GO:0016853">
    <property type="term" value="F:isomerase activity"/>
    <property type="evidence" value="ECO:0007669"/>
    <property type="project" value="UniProtKB-KW"/>
</dbReference>
<dbReference type="InterPro" id="IPR050553">
    <property type="entry name" value="Thioredoxin_ResA/DsbE_sf"/>
</dbReference>
<feature type="chain" id="PRO_5006633154" evidence="1">
    <location>
        <begin position="20"/>
        <end position="175"/>
    </location>
</feature>
<dbReference type="InterPro" id="IPR000866">
    <property type="entry name" value="AhpC/TSA"/>
</dbReference>
<accession>A0A0S7BSC0</accession>
<dbReference type="PANTHER" id="PTHR42852:SF17">
    <property type="entry name" value="THIOREDOXIN-LIKE PROTEIN HI_1115"/>
    <property type="match status" value="1"/>
</dbReference>
<dbReference type="Gene3D" id="3.40.30.10">
    <property type="entry name" value="Glutaredoxin"/>
    <property type="match status" value="1"/>
</dbReference>
<dbReference type="CDD" id="cd02966">
    <property type="entry name" value="TlpA_like_family"/>
    <property type="match status" value="1"/>
</dbReference>
<evidence type="ECO:0000313" key="3">
    <source>
        <dbReference type="EMBL" id="GAP43829.1"/>
    </source>
</evidence>
<organism evidence="3">
    <name type="scientific">Lentimicrobium saccharophilum</name>
    <dbReference type="NCBI Taxonomy" id="1678841"/>
    <lineage>
        <taxon>Bacteria</taxon>
        <taxon>Pseudomonadati</taxon>
        <taxon>Bacteroidota</taxon>
        <taxon>Bacteroidia</taxon>
        <taxon>Bacteroidales</taxon>
        <taxon>Lentimicrobiaceae</taxon>
        <taxon>Lentimicrobium</taxon>
    </lineage>
</organism>
<evidence type="ECO:0000313" key="4">
    <source>
        <dbReference type="Proteomes" id="UP000053091"/>
    </source>
</evidence>
<dbReference type="PROSITE" id="PS51352">
    <property type="entry name" value="THIOREDOXIN_2"/>
    <property type="match status" value="1"/>
</dbReference>
<keyword evidence="1" id="KW-0732">Signal</keyword>
<dbReference type="OrthoDB" id="9794348at2"/>
<dbReference type="InterPro" id="IPR013766">
    <property type="entry name" value="Thioredoxin_domain"/>
</dbReference>
<gene>
    <name evidence="3" type="ORF">TBC1_111987</name>
</gene>
<proteinExistence type="predicted"/>
<dbReference type="GO" id="GO:0016491">
    <property type="term" value="F:oxidoreductase activity"/>
    <property type="evidence" value="ECO:0007669"/>
    <property type="project" value="InterPro"/>
</dbReference>
<protein>
    <submittedName>
        <fullName evidence="3">Thiol-disulfide isomerase</fullName>
    </submittedName>
</protein>
<feature type="domain" description="Thioredoxin" evidence="2">
    <location>
        <begin position="23"/>
        <end position="168"/>
    </location>
</feature>
<dbReference type="GO" id="GO:0016209">
    <property type="term" value="F:antioxidant activity"/>
    <property type="evidence" value="ECO:0007669"/>
    <property type="project" value="InterPro"/>
</dbReference>
<evidence type="ECO:0000259" key="2">
    <source>
        <dbReference type="PROSITE" id="PS51352"/>
    </source>
</evidence>
<keyword evidence="3" id="KW-0413">Isomerase</keyword>
<feature type="signal peptide" evidence="1">
    <location>
        <begin position="1"/>
        <end position="19"/>
    </location>
</feature>
<dbReference type="SUPFAM" id="SSF52833">
    <property type="entry name" value="Thioredoxin-like"/>
    <property type="match status" value="1"/>
</dbReference>
<sequence length="175" mass="19495">MKKIIFFSLMLTFVMGAAAQDAEKNLKKLPAVNVKTLDGKVFNTADLNNDGKPMIVSFWALWCKPCINELTTIADVYQDWVEETGVKLVAVSIDDARSTSKVGPTVNGKGWDYEVLLDANGDFKRAMNVNMIPHTFLVNGNGEIVWQHTSFSEGSELQLIEMVRKLNRGESVESH</sequence>
<name>A0A0S7BSC0_9BACT</name>
<dbReference type="STRING" id="1678841.TBC1_111987"/>
<dbReference type="PANTHER" id="PTHR42852">
    <property type="entry name" value="THIOL:DISULFIDE INTERCHANGE PROTEIN DSBE"/>
    <property type="match status" value="1"/>
</dbReference>
<dbReference type="EMBL" id="DF968182">
    <property type="protein sequence ID" value="GAP43829.1"/>
    <property type="molecule type" value="Genomic_DNA"/>
</dbReference>
<dbReference type="Proteomes" id="UP000053091">
    <property type="component" value="Unassembled WGS sequence"/>
</dbReference>
<dbReference type="PATRIC" id="fig|1678841.3.peg.2222"/>
<dbReference type="RefSeq" id="WP_062041601.1">
    <property type="nucleotide sequence ID" value="NZ_DF968182.1"/>
</dbReference>
<dbReference type="Pfam" id="PF00578">
    <property type="entry name" value="AhpC-TSA"/>
    <property type="match status" value="1"/>
</dbReference>